<name>A0A418AUX5_9STRA</name>
<keyword evidence="11" id="KW-0407">Ion channel</keyword>
<organism evidence="15 16">
    <name type="scientific">Aphanomyces invadans</name>
    <dbReference type="NCBI Taxonomy" id="157072"/>
    <lineage>
        <taxon>Eukaryota</taxon>
        <taxon>Sar</taxon>
        <taxon>Stramenopiles</taxon>
        <taxon>Oomycota</taxon>
        <taxon>Saprolegniomycetes</taxon>
        <taxon>Saprolegniales</taxon>
        <taxon>Verrucalvaceae</taxon>
        <taxon>Aphanomyces</taxon>
    </lineage>
</organism>
<proteinExistence type="predicted"/>
<comment type="caution">
    <text evidence="15">The sequence shown here is derived from an EMBL/GenBank/DDBJ whole genome shotgun (WGS) entry which is preliminary data.</text>
</comment>
<accession>A0A418AUX5</accession>
<dbReference type="GO" id="GO:0008076">
    <property type="term" value="C:voltage-gated potassium channel complex"/>
    <property type="evidence" value="ECO:0007669"/>
    <property type="project" value="InterPro"/>
</dbReference>
<evidence type="ECO:0000256" key="9">
    <source>
        <dbReference type="ARBA" id="ARBA00023065"/>
    </source>
</evidence>
<dbReference type="InterPro" id="IPR027359">
    <property type="entry name" value="Volt_channel_dom_sf"/>
</dbReference>
<feature type="transmembrane region" description="Helical" evidence="13">
    <location>
        <begin position="84"/>
        <end position="104"/>
    </location>
</feature>
<evidence type="ECO:0000256" key="11">
    <source>
        <dbReference type="ARBA" id="ARBA00023303"/>
    </source>
</evidence>
<dbReference type="Pfam" id="PF00520">
    <property type="entry name" value="Ion_trans"/>
    <property type="match status" value="1"/>
</dbReference>
<evidence type="ECO:0000256" key="8">
    <source>
        <dbReference type="ARBA" id="ARBA00022989"/>
    </source>
</evidence>
<dbReference type="EMBL" id="QUSY01000465">
    <property type="protein sequence ID" value="RHY29245.1"/>
    <property type="molecule type" value="Genomic_DNA"/>
</dbReference>
<dbReference type="InterPro" id="IPR028325">
    <property type="entry name" value="VG_K_chnl"/>
</dbReference>
<dbReference type="AlphaFoldDB" id="A0A418AUX5"/>
<evidence type="ECO:0000256" key="10">
    <source>
        <dbReference type="ARBA" id="ARBA00023136"/>
    </source>
</evidence>
<evidence type="ECO:0000256" key="2">
    <source>
        <dbReference type="ARBA" id="ARBA00022448"/>
    </source>
</evidence>
<evidence type="ECO:0000256" key="3">
    <source>
        <dbReference type="ARBA" id="ARBA00022538"/>
    </source>
</evidence>
<evidence type="ECO:0000259" key="14">
    <source>
        <dbReference type="Pfam" id="PF00520"/>
    </source>
</evidence>
<dbReference type="Gene3D" id="1.20.120.350">
    <property type="entry name" value="Voltage-gated potassium channels. Chain C"/>
    <property type="match status" value="1"/>
</dbReference>
<evidence type="ECO:0000256" key="7">
    <source>
        <dbReference type="ARBA" id="ARBA00022958"/>
    </source>
</evidence>
<dbReference type="PANTHER" id="PTHR11537:SF254">
    <property type="entry name" value="POTASSIUM VOLTAGE-GATED CHANNEL PROTEIN SHAB"/>
    <property type="match status" value="1"/>
</dbReference>
<keyword evidence="9" id="KW-0406">Ion transport</keyword>
<gene>
    <name evidence="15" type="ORF">DYB32_005307</name>
</gene>
<evidence type="ECO:0000256" key="5">
    <source>
        <dbReference type="ARBA" id="ARBA00022826"/>
    </source>
</evidence>
<protein>
    <recommendedName>
        <fullName evidence="14">Ion transport domain-containing protein</fullName>
    </recommendedName>
</protein>
<dbReference type="GO" id="GO:0001508">
    <property type="term" value="P:action potential"/>
    <property type="evidence" value="ECO:0007669"/>
    <property type="project" value="TreeGrafter"/>
</dbReference>
<keyword evidence="16" id="KW-1185">Reference proteome</keyword>
<dbReference type="GO" id="GO:0005249">
    <property type="term" value="F:voltage-gated potassium channel activity"/>
    <property type="evidence" value="ECO:0007669"/>
    <property type="project" value="InterPro"/>
</dbReference>
<evidence type="ECO:0000256" key="4">
    <source>
        <dbReference type="ARBA" id="ARBA00022692"/>
    </source>
</evidence>
<keyword evidence="4 13" id="KW-0812">Transmembrane</keyword>
<feature type="region of interest" description="Disordered" evidence="12">
    <location>
        <begin position="1"/>
        <end position="57"/>
    </location>
</feature>
<evidence type="ECO:0000256" key="6">
    <source>
        <dbReference type="ARBA" id="ARBA00022882"/>
    </source>
</evidence>
<sequence>MRPEAYAEVHVESESEDSTPRVLSPTRRVNKKVDEHAQQAKVPAASSAMDNVTLPSNPPRRWRQGYQKLYETLYMTNTREGQRCNVILMVLTIVSVTVAVLDSVTEVREAFNNGLVVIEMLFTLLFSVEYALRLLCLQRPSDYATSIYGIVDMVSILPTYLDLMRSTQTSVSLGGMGFQVMHCPSSPACKPFMNLHQDDAKFCRKCGAKLSVFL</sequence>
<reference evidence="15 16" key="1">
    <citation type="submission" date="2018-08" db="EMBL/GenBank/DDBJ databases">
        <title>Aphanomyces genome sequencing and annotation.</title>
        <authorList>
            <person name="Minardi D."/>
            <person name="Oidtmann B."/>
            <person name="Van Der Giezen M."/>
            <person name="Studholme D.J."/>
        </authorList>
    </citation>
    <scope>NUCLEOTIDE SEQUENCE [LARGE SCALE GENOMIC DNA]</scope>
    <source>
        <strain evidence="15 16">NJM0002</strain>
    </source>
</reference>
<evidence type="ECO:0000256" key="12">
    <source>
        <dbReference type="SAM" id="MobiDB-lite"/>
    </source>
</evidence>
<dbReference type="VEuPathDB" id="FungiDB:H310_14767"/>
<dbReference type="SUPFAM" id="SSF81324">
    <property type="entry name" value="Voltage-gated potassium channels"/>
    <property type="match status" value="1"/>
</dbReference>
<keyword evidence="3" id="KW-0633">Potassium transport</keyword>
<feature type="transmembrane region" description="Helical" evidence="13">
    <location>
        <begin position="110"/>
        <end position="132"/>
    </location>
</feature>
<evidence type="ECO:0000313" key="16">
    <source>
        <dbReference type="Proteomes" id="UP000285060"/>
    </source>
</evidence>
<dbReference type="InterPro" id="IPR005821">
    <property type="entry name" value="Ion_trans_dom"/>
</dbReference>
<feature type="compositionally biased region" description="Basic and acidic residues" evidence="12">
    <location>
        <begin position="1"/>
        <end position="13"/>
    </location>
</feature>
<dbReference type="Proteomes" id="UP000285060">
    <property type="component" value="Unassembled WGS sequence"/>
</dbReference>
<comment type="subcellular location">
    <subcellularLocation>
        <location evidence="1">Membrane</location>
        <topology evidence="1">Multi-pass membrane protein</topology>
    </subcellularLocation>
</comment>
<evidence type="ECO:0000313" key="15">
    <source>
        <dbReference type="EMBL" id="RHY29245.1"/>
    </source>
</evidence>
<evidence type="ECO:0000256" key="13">
    <source>
        <dbReference type="SAM" id="Phobius"/>
    </source>
</evidence>
<keyword evidence="2" id="KW-0813">Transport</keyword>
<keyword evidence="5" id="KW-0631">Potassium channel</keyword>
<keyword evidence="6" id="KW-0851">Voltage-gated channel</keyword>
<keyword evidence="7" id="KW-0630">Potassium</keyword>
<keyword evidence="8 13" id="KW-1133">Transmembrane helix</keyword>
<evidence type="ECO:0000256" key="1">
    <source>
        <dbReference type="ARBA" id="ARBA00004141"/>
    </source>
</evidence>
<keyword evidence="10 13" id="KW-0472">Membrane</keyword>
<feature type="domain" description="Ion transport" evidence="14">
    <location>
        <begin position="86"/>
        <end position="168"/>
    </location>
</feature>
<dbReference type="PANTHER" id="PTHR11537">
    <property type="entry name" value="VOLTAGE-GATED POTASSIUM CHANNEL"/>
    <property type="match status" value="1"/>
</dbReference>